<evidence type="ECO:0000256" key="3">
    <source>
        <dbReference type="ARBA" id="ARBA00022692"/>
    </source>
</evidence>
<evidence type="ECO:0000256" key="5">
    <source>
        <dbReference type="ARBA" id="ARBA00023136"/>
    </source>
</evidence>
<dbReference type="AlphaFoldDB" id="A0A2T0UD32"/>
<dbReference type="EMBL" id="PVTI01000021">
    <property type="protein sequence ID" value="PRY55850.1"/>
    <property type="molecule type" value="Genomic_DNA"/>
</dbReference>
<name>A0A2T0UD32_9MICO</name>
<dbReference type="RefSeq" id="WP_106298257.1">
    <property type="nucleotide sequence ID" value="NZ_PVTI01000021.1"/>
</dbReference>
<protein>
    <recommendedName>
        <fullName evidence="9">Lysylphosphatidylglycerol synthase-like protein</fullName>
    </recommendedName>
</protein>
<evidence type="ECO:0000256" key="4">
    <source>
        <dbReference type="ARBA" id="ARBA00022989"/>
    </source>
</evidence>
<keyword evidence="8" id="KW-1185">Reference proteome</keyword>
<feature type="transmembrane region" description="Helical" evidence="6">
    <location>
        <begin position="151"/>
        <end position="170"/>
    </location>
</feature>
<feature type="transmembrane region" description="Helical" evidence="6">
    <location>
        <begin position="12"/>
        <end position="30"/>
    </location>
</feature>
<comment type="caution">
    <text evidence="7">The sequence shown here is derived from an EMBL/GenBank/DDBJ whole genome shotgun (WGS) entry which is preliminary data.</text>
</comment>
<evidence type="ECO:0000313" key="8">
    <source>
        <dbReference type="Proteomes" id="UP000237822"/>
    </source>
</evidence>
<dbReference type="GO" id="GO:0005886">
    <property type="term" value="C:plasma membrane"/>
    <property type="evidence" value="ECO:0007669"/>
    <property type="project" value="UniProtKB-SubCell"/>
</dbReference>
<evidence type="ECO:0000313" key="7">
    <source>
        <dbReference type="EMBL" id="PRY55850.1"/>
    </source>
</evidence>
<evidence type="ECO:0008006" key="9">
    <source>
        <dbReference type="Google" id="ProtNLM"/>
    </source>
</evidence>
<sequence length="318" mass="33988">MNRSRLLDVVRIVVAALVLVAVVVAVWRNWSEVSSHLHEIAGARLLGAFVLALLAPVFSYLGWRVLLNDLGTRLPLPAGASVFFVGQLGKYLPGSVWSVVAQADMAARLGVPRRRTGVVGLLSILLSVLTGAIVGIPAVPLLLARTGEVRSLWWFAPAVLLVLLLWPRVLNWGIARALRILRREPLEHELTAPAIGLTTLWFVLAWLAAGLSILALADAMAPERSVTSMVVTSICGFALASAIGMFSVIVPAGVGVRDGLLAVLLGALMPFPAAFTIVVVARFFSVVADVVVAALGWLWARSHHLLGARAERRKEVAP</sequence>
<organism evidence="7 8">
    <name type="scientific">Knoellia remsis</name>
    <dbReference type="NCBI Taxonomy" id="407159"/>
    <lineage>
        <taxon>Bacteria</taxon>
        <taxon>Bacillati</taxon>
        <taxon>Actinomycetota</taxon>
        <taxon>Actinomycetes</taxon>
        <taxon>Micrococcales</taxon>
        <taxon>Intrasporangiaceae</taxon>
        <taxon>Knoellia</taxon>
    </lineage>
</organism>
<dbReference type="InterPro" id="IPR022791">
    <property type="entry name" value="L-PG_synthase/AglD"/>
</dbReference>
<feature type="transmembrane region" description="Helical" evidence="6">
    <location>
        <begin position="190"/>
        <end position="217"/>
    </location>
</feature>
<feature type="transmembrane region" description="Helical" evidence="6">
    <location>
        <begin position="229"/>
        <end position="252"/>
    </location>
</feature>
<feature type="transmembrane region" description="Helical" evidence="6">
    <location>
        <begin position="118"/>
        <end position="139"/>
    </location>
</feature>
<keyword evidence="4 6" id="KW-1133">Transmembrane helix</keyword>
<feature type="transmembrane region" description="Helical" evidence="6">
    <location>
        <begin position="42"/>
        <end position="63"/>
    </location>
</feature>
<keyword evidence="2" id="KW-1003">Cell membrane</keyword>
<dbReference type="Pfam" id="PF03706">
    <property type="entry name" value="LPG_synthase_TM"/>
    <property type="match status" value="1"/>
</dbReference>
<gene>
    <name evidence="7" type="ORF">BCF74_12127</name>
</gene>
<evidence type="ECO:0000256" key="2">
    <source>
        <dbReference type="ARBA" id="ARBA00022475"/>
    </source>
</evidence>
<evidence type="ECO:0000256" key="6">
    <source>
        <dbReference type="SAM" id="Phobius"/>
    </source>
</evidence>
<proteinExistence type="predicted"/>
<evidence type="ECO:0000256" key="1">
    <source>
        <dbReference type="ARBA" id="ARBA00004651"/>
    </source>
</evidence>
<reference evidence="7 8" key="1">
    <citation type="submission" date="2018-03" db="EMBL/GenBank/DDBJ databases">
        <title>Genomic Encyclopedia of Archaeal and Bacterial Type Strains, Phase II (KMG-II): from individual species to whole genera.</title>
        <authorList>
            <person name="Goeker M."/>
        </authorList>
    </citation>
    <scope>NUCLEOTIDE SEQUENCE [LARGE SCALE GENOMIC DNA]</scope>
    <source>
        <strain evidence="7 8">ATCC BAA-1496</strain>
    </source>
</reference>
<accession>A0A2T0UD32</accession>
<comment type="subcellular location">
    <subcellularLocation>
        <location evidence="1">Cell membrane</location>
        <topology evidence="1">Multi-pass membrane protein</topology>
    </subcellularLocation>
</comment>
<dbReference type="OrthoDB" id="6057470at2"/>
<feature type="transmembrane region" description="Helical" evidence="6">
    <location>
        <begin position="259"/>
        <end position="277"/>
    </location>
</feature>
<keyword evidence="5 6" id="KW-0472">Membrane</keyword>
<dbReference type="Proteomes" id="UP000237822">
    <property type="component" value="Unassembled WGS sequence"/>
</dbReference>
<keyword evidence="3 6" id="KW-0812">Transmembrane</keyword>